<evidence type="ECO:0000313" key="2">
    <source>
        <dbReference type="EMBL" id="EJK63704.1"/>
    </source>
</evidence>
<feature type="region of interest" description="Disordered" evidence="1">
    <location>
        <begin position="170"/>
        <end position="215"/>
    </location>
</feature>
<feature type="region of interest" description="Disordered" evidence="1">
    <location>
        <begin position="545"/>
        <end position="571"/>
    </location>
</feature>
<sequence length="591" mass="65488">MTHPGCTMAITEVLSPPRPHRSQGASTAVSGTSPGRSPLGSIQNHVSTPRSNGKENRLDATPAAPSAAADDGDSDDDSLAPDQLRQELQEDISSAYACNLAALFDEIDAHNKRVSQEDESAEDDTSVSTEQDEAEAQSPPVFEVLDSCRQAAEKIDDKVNAALRQWLASSDQRRREIAQRPATIPVDDVARASRRKRKRDGDSPAGEEDGEEGADLQLEERAAMDWIQRAHGTDWGDYTGSIKLMFRVWSKKSGRGYGTLRMPKFIINKIRSDRMCSEIHNLLCAKATTKWNKLTRREQDLVNMLIKAIQGLDKYNASIEKAKNSERLAKERNKRKEEARKERERAKKQVRAQRVSYSNSAKRLHFSQIRLASRVTDPSARAGASFAQQSLDTTAPRDRPLYSNPSKPSHLNDKKAREADERMEIQFAKTSSQYMVSSEDIDTSQWATKKAMLLTVQGASTPSRKTGPKRDRNIVINPSRAAANVTAFVPQGGVHAVAEVVEEILKTGEFDDIVMRRASELDGQFDSSLNPLEVVNSAEILPRHQKMRERRAVAEKPKSRQDIDADSNIGANTSVTSTGDFRNMLVGLGQI</sequence>
<accession>K0SFG8</accession>
<reference evidence="2 3" key="1">
    <citation type="journal article" date="2012" name="Genome Biol.">
        <title>Genome and low-iron response of an oceanic diatom adapted to chronic iron limitation.</title>
        <authorList>
            <person name="Lommer M."/>
            <person name="Specht M."/>
            <person name="Roy A.S."/>
            <person name="Kraemer L."/>
            <person name="Andreson R."/>
            <person name="Gutowska M.A."/>
            <person name="Wolf J."/>
            <person name="Bergner S.V."/>
            <person name="Schilhabel M.B."/>
            <person name="Klostermeier U.C."/>
            <person name="Beiko R.G."/>
            <person name="Rosenstiel P."/>
            <person name="Hippler M."/>
            <person name="Laroche J."/>
        </authorList>
    </citation>
    <scope>NUCLEOTIDE SEQUENCE [LARGE SCALE GENOMIC DNA]</scope>
    <source>
        <strain evidence="2 3">CCMP1005</strain>
    </source>
</reference>
<feature type="region of interest" description="Disordered" evidence="1">
    <location>
        <begin position="112"/>
        <end position="142"/>
    </location>
</feature>
<dbReference type="Proteomes" id="UP000266841">
    <property type="component" value="Unassembled WGS sequence"/>
</dbReference>
<proteinExistence type="predicted"/>
<feature type="region of interest" description="Disordered" evidence="1">
    <location>
        <begin position="326"/>
        <end position="357"/>
    </location>
</feature>
<evidence type="ECO:0000256" key="1">
    <source>
        <dbReference type="SAM" id="MobiDB-lite"/>
    </source>
</evidence>
<name>K0SFG8_THAOC</name>
<gene>
    <name evidence="2" type="ORF">THAOC_15622</name>
</gene>
<feature type="region of interest" description="Disordered" evidence="1">
    <location>
        <begin position="380"/>
        <end position="416"/>
    </location>
</feature>
<comment type="caution">
    <text evidence="2">The sequence shown here is derived from an EMBL/GenBank/DDBJ whole genome shotgun (WGS) entry which is preliminary data.</text>
</comment>
<feature type="compositionally biased region" description="Acidic residues" evidence="1">
    <location>
        <begin position="205"/>
        <end position="214"/>
    </location>
</feature>
<feature type="compositionally biased region" description="Polar residues" evidence="1">
    <location>
        <begin position="23"/>
        <end position="51"/>
    </location>
</feature>
<keyword evidence="3" id="KW-1185">Reference proteome</keyword>
<feature type="compositionally biased region" description="Low complexity" evidence="1">
    <location>
        <begin position="59"/>
        <end position="69"/>
    </location>
</feature>
<organism evidence="2 3">
    <name type="scientific">Thalassiosira oceanica</name>
    <name type="common">Marine diatom</name>
    <dbReference type="NCBI Taxonomy" id="159749"/>
    <lineage>
        <taxon>Eukaryota</taxon>
        <taxon>Sar</taxon>
        <taxon>Stramenopiles</taxon>
        <taxon>Ochrophyta</taxon>
        <taxon>Bacillariophyta</taxon>
        <taxon>Coscinodiscophyceae</taxon>
        <taxon>Thalassiosirophycidae</taxon>
        <taxon>Thalassiosirales</taxon>
        <taxon>Thalassiosiraceae</taxon>
        <taxon>Thalassiosira</taxon>
    </lineage>
</organism>
<dbReference type="EMBL" id="AGNL01018058">
    <property type="protein sequence ID" value="EJK63704.1"/>
    <property type="molecule type" value="Genomic_DNA"/>
</dbReference>
<feature type="compositionally biased region" description="Acidic residues" evidence="1">
    <location>
        <begin position="117"/>
        <end position="135"/>
    </location>
</feature>
<feature type="compositionally biased region" description="Basic and acidic residues" evidence="1">
    <location>
        <begin position="326"/>
        <end position="347"/>
    </location>
</feature>
<feature type="region of interest" description="Disordered" evidence="1">
    <location>
        <begin position="1"/>
        <end position="90"/>
    </location>
</feature>
<dbReference type="AlphaFoldDB" id="K0SFG8"/>
<feature type="compositionally biased region" description="Acidic residues" evidence="1">
    <location>
        <begin position="70"/>
        <end position="79"/>
    </location>
</feature>
<feature type="compositionally biased region" description="Basic and acidic residues" evidence="1">
    <location>
        <begin position="550"/>
        <end position="563"/>
    </location>
</feature>
<protein>
    <submittedName>
        <fullName evidence="2">Uncharacterized protein</fullName>
    </submittedName>
</protein>
<evidence type="ECO:0000313" key="3">
    <source>
        <dbReference type="Proteomes" id="UP000266841"/>
    </source>
</evidence>